<evidence type="ECO:0000256" key="4">
    <source>
        <dbReference type="ARBA" id="ARBA00022723"/>
    </source>
</evidence>
<comment type="function">
    <text evidence="1 8">Reversible hydration of carbon dioxide.</text>
</comment>
<dbReference type="EMBL" id="CAJOAY010000845">
    <property type="protein sequence ID" value="CAF3746061.1"/>
    <property type="molecule type" value="Genomic_DNA"/>
</dbReference>
<evidence type="ECO:0000313" key="11">
    <source>
        <dbReference type="EMBL" id="CAF0823525.1"/>
    </source>
</evidence>
<feature type="domain" description="Alpha-carbonic anhydrase" evidence="10">
    <location>
        <begin position="18"/>
        <end position="268"/>
    </location>
</feature>
<evidence type="ECO:0000256" key="8">
    <source>
        <dbReference type="RuleBase" id="RU367011"/>
    </source>
</evidence>
<gene>
    <name evidence="12" type="ORF">OKA104_LOCUS15400</name>
    <name evidence="11" type="ORF">VCS650_LOCUS5208</name>
</gene>
<evidence type="ECO:0000256" key="7">
    <source>
        <dbReference type="ARBA" id="ARBA00048348"/>
    </source>
</evidence>
<dbReference type="InterPro" id="IPR001148">
    <property type="entry name" value="CA_dom"/>
</dbReference>
<dbReference type="GO" id="GO:0004089">
    <property type="term" value="F:carbonate dehydratase activity"/>
    <property type="evidence" value="ECO:0007669"/>
    <property type="project" value="UniProtKB-UniRule"/>
</dbReference>
<dbReference type="InterPro" id="IPR036398">
    <property type="entry name" value="CA_dom_sf"/>
</dbReference>
<dbReference type="InterPro" id="IPR018338">
    <property type="entry name" value="Carbonic_anhydrase_a-class_CS"/>
</dbReference>
<evidence type="ECO:0000313" key="13">
    <source>
        <dbReference type="Proteomes" id="UP000663891"/>
    </source>
</evidence>
<evidence type="ECO:0000313" key="12">
    <source>
        <dbReference type="EMBL" id="CAF3746061.1"/>
    </source>
</evidence>
<evidence type="ECO:0000256" key="9">
    <source>
        <dbReference type="SAM" id="Phobius"/>
    </source>
</evidence>
<keyword evidence="5 8" id="KW-0862">Zinc</keyword>
<dbReference type="AlphaFoldDB" id="A0A813U6W1"/>
<comment type="similarity">
    <text evidence="2 8">Belongs to the alpha-carbonic anhydrase family.</text>
</comment>
<keyword evidence="9" id="KW-0472">Membrane</keyword>
<evidence type="ECO:0000256" key="1">
    <source>
        <dbReference type="ARBA" id="ARBA00002904"/>
    </source>
</evidence>
<comment type="cofactor">
    <cofactor evidence="8">
        <name>Zn(2+)</name>
        <dbReference type="ChEBI" id="CHEBI:29105"/>
    </cofactor>
</comment>
<keyword evidence="9" id="KW-1133">Transmembrane helix</keyword>
<accession>A0A813U6W1</accession>
<dbReference type="SUPFAM" id="SSF51069">
    <property type="entry name" value="Carbonic anhydrase"/>
    <property type="match status" value="1"/>
</dbReference>
<dbReference type="Gene3D" id="3.10.200.10">
    <property type="entry name" value="Alpha carbonic anhydrase"/>
    <property type="match status" value="1"/>
</dbReference>
<dbReference type="InterPro" id="IPR023561">
    <property type="entry name" value="Carbonic_anhydrase_a-class"/>
</dbReference>
<proteinExistence type="inferred from homology"/>
<feature type="signal peptide" evidence="8">
    <location>
        <begin position="1"/>
        <end position="17"/>
    </location>
</feature>
<evidence type="ECO:0000256" key="2">
    <source>
        <dbReference type="ARBA" id="ARBA00010718"/>
    </source>
</evidence>
<dbReference type="PROSITE" id="PS51144">
    <property type="entry name" value="ALPHA_CA_2"/>
    <property type="match status" value="1"/>
</dbReference>
<dbReference type="OrthoDB" id="429145at2759"/>
<evidence type="ECO:0000256" key="5">
    <source>
        <dbReference type="ARBA" id="ARBA00022833"/>
    </source>
</evidence>
<evidence type="ECO:0000256" key="6">
    <source>
        <dbReference type="ARBA" id="ARBA00023239"/>
    </source>
</evidence>
<reference evidence="11" key="1">
    <citation type="submission" date="2021-02" db="EMBL/GenBank/DDBJ databases">
        <authorList>
            <person name="Nowell W R."/>
        </authorList>
    </citation>
    <scope>NUCLEOTIDE SEQUENCE</scope>
</reference>
<dbReference type="EC" id="4.2.1.1" evidence="3 8"/>
<dbReference type="EMBL" id="CAJNON010000030">
    <property type="protein sequence ID" value="CAF0823525.1"/>
    <property type="molecule type" value="Genomic_DNA"/>
</dbReference>
<dbReference type="GO" id="GO:0008270">
    <property type="term" value="F:zinc ion binding"/>
    <property type="evidence" value="ECO:0007669"/>
    <property type="project" value="UniProtKB-UniRule"/>
</dbReference>
<dbReference type="Pfam" id="PF00194">
    <property type="entry name" value="Carb_anhydrase"/>
    <property type="match status" value="1"/>
</dbReference>
<protein>
    <recommendedName>
        <fullName evidence="3 8">Carbonic anhydrase</fullName>
        <ecNumber evidence="3 8">4.2.1.1</ecNumber>
    </recommendedName>
</protein>
<dbReference type="SMART" id="SM01057">
    <property type="entry name" value="Carb_anhydrase"/>
    <property type="match status" value="1"/>
</dbReference>
<dbReference type="Proteomes" id="UP000663891">
    <property type="component" value="Unassembled WGS sequence"/>
</dbReference>
<evidence type="ECO:0000259" key="10">
    <source>
        <dbReference type="PROSITE" id="PS51144"/>
    </source>
</evidence>
<evidence type="ECO:0000256" key="3">
    <source>
        <dbReference type="ARBA" id="ARBA00012925"/>
    </source>
</evidence>
<keyword evidence="8" id="KW-0732">Signal</keyword>
<comment type="catalytic activity">
    <reaction evidence="7 8">
        <text>hydrogencarbonate + H(+) = CO2 + H2O</text>
        <dbReference type="Rhea" id="RHEA:10748"/>
        <dbReference type="ChEBI" id="CHEBI:15377"/>
        <dbReference type="ChEBI" id="CHEBI:15378"/>
        <dbReference type="ChEBI" id="CHEBI:16526"/>
        <dbReference type="ChEBI" id="CHEBI:17544"/>
        <dbReference type="EC" id="4.2.1.1"/>
    </reaction>
</comment>
<dbReference type="Proteomes" id="UP000663881">
    <property type="component" value="Unassembled WGS sequence"/>
</dbReference>
<dbReference type="CDD" id="cd00326">
    <property type="entry name" value="alpha_CA"/>
    <property type="match status" value="1"/>
</dbReference>
<keyword evidence="4 8" id="KW-0479">Metal-binding</keyword>
<dbReference type="PANTHER" id="PTHR18952:SF265">
    <property type="entry name" value="CARBONIC ANHYDRASE"/>
    <property type="match status" value="1"/>
</dbReference>
<feature type="transmembrane region" description="Helical" evidence="9">
    <location>
        <begin position="308"/>
        <end position="327"/>
    </location>
</feature>
<keyword evidence="6 8" id="KW-0456">Lyase</keyword>
<name>A0A813U6W1_9BILA</name>
<comment type="caution">
    <text evidence="11">The sequence shown here is derived from an EMBL/GenBank/DDBJ whole genome shotgun (WGS) entry which is preliminary data.</text>
</comment>
<feature type="chain" id="PRO_5035956992" description="Carbonic anhydrase" evidence="8">
    <location>
        <begin position="18"/>
        <end position="339"/>
    </location>
</feature>
<sequence>MLRGLFIIFLLSSTVSSNQWNYGQLGPDIWSDYYPLCAGNSQSPINILTACTKYRNLKPFQLTSSYDEKHYFTLRNNGHTVIGIINQEYKQSPLVITGGGLNGTFEFVNFHLHWGENYKSGSEHQINGIKYAGEIHFVYLNRLTSQMAVLGIFMQSYADSEAIQLDENDKTRQEWQRYFDITQTLKSENDSTVFNLNFRSLIGDNLADFWRYQGSLTTPPCSEGVIWTIFKQPIVFLETQFRTLRDNIYFEDYRGPQPLYNRTVYRNFHNETLSSIPDYNRCLLDSQNEKLRDTSLVFGLIHCSTHSFFLFLLCFYSLIIFAVFIFFKLRYSIWRKKFE</sequence>
<keyword evidence="9" id="KW-0812">Transmembrane</keyword>
<dbReference type="PROSITE" id="PS00162">
    <property type="entry name" value="ALPHA_CA_1"/>
    <property type="match status" value="1"/>
</dbReference>
<dbReference type="PANTHER" id="PTHR18952">
    <property type="entry name" value="CARBONIC ANHYDRASE"/>
    <property type="match status" value="1"/>
</dbReference>
<organism evidence="11 13">
    <name type="scientific">Adineta steineri</name>
    <dbReference type="NCBI Taxonomy" id="433720"/>
    <lineage>
        <taxon>Eukaryota</taxon>
        <taxon>Metazoa</taxon>
        <taxon>Spiralia</taxon>
        <taxon>Gnathifera</taxon>
        <taxon>Rotifera</taxon>
        <taxon>Eurotatoria</taxon>
        <taxon>Bdelloidea</taxon>
        <taxon>Adinetida</taxon>
        <taxon>Adinetidae</taxon>
        <taxon>Adineta</taxon>
    </lineage>
</organism>